<keyword evidence="3" id="KW-1185">Reference proteome</keyword>
<dbReference type="EMBL" id="JAUSZT010000003">
    <property type="protein sequence ID" value="MDQ0998088.1"/>
    <property type="molecule type" value="Genomic_DNA"/>
</dbReference>
<proteinExistence type="predicted"/>
<organism evidence="2 3">
    <name type="scientific">Phyllobacterium ifriqiyense</name>
    <dbReference type="NCBI Taxonomy" id="314238"/>
    <lineage>
        <taxon>Bacteria</taxon>
        <taxon>Pseudomonadati</taxon>
        <taxon>Pseudomonadota</taxon>
        <taxon>Alphaproteobacteria</taxon>
        <taxon>Hyphomicrobiales</taxon>
        <taxon>Phyllobacteriaceae</taxon>
        <taxon>Phyllobacterium</taxon>
    </lineage>
</organism>
<evidence type="ECO:0000259" key="1">
    <source>
        <dbReference type="Pfam" id="PF22324"/>
    </source>
</evidence>
<evidence type="ECO:0000313" key="2">
    <source>
        <dbReference type="EMBL" id="MDQ0998088.1"/>
    </source>
</evidence>
<dbReference type="RefSeq" id="WP_307282584.1">
    <property type="nucleotide sequence ID" value="NZ_JAUSZT010000003.1"/>
</dbReference>
<dbReference type="Pfam" id="PF22324">
    <property type="entry name" value="HTH_91"/>
    <property type="match status" value="1"/>
</dbReference>
<sequence>MIVSFTNDSTTSKRGAYRICVAIKDKGNPIILKGRVAWTAEQLVKAGSQGITTVQFPGVRLSEHVRVLRHDFGIEIETIVEKHDGPFPGSHGIYKLVTELAVLTESEVA</sequence>
<dbReference type="Proteomes" id="UP001237780">
    <property type="component" value="Unassembled WGS sequence"/>
</dbReference>
<accession>A0ABU0SBE3</accession>
<feature type="domain" description="Winged helix" evidence="1">
    <location>
        <begin position="30"/>
        <end position="104"/>
    </location>
</feature>
<name>A0ABU0SBE3_9HYPH</name>
<dbReference type="InterPro" id="IPR054382">
    <property type="entry name" value="wHTH_alphaproteobact"/>
</dbReference>
<reference evidence="2 3" key="1">
    <citation type="submission" date="2023-07" db="EMBL/GenBank/DDBJ databases">
        <title>Comparative genomics of wheat-associated soil bacteria to identify genetic determinants of phenazine resistance.</title>
        <authorList>
            <person name="Mouncey N."/>
        </authorList>
    </citation>
    <scope>NUCLEOTIDE SEQUENCE [LARGE SCALE GENOMIC DNA]</scope>
    <source>
        <strain evidence="2 3">W4I11</strain>
    </source>
</reference>
<protein>
    <recommendedName>
        <fullName evidence="1">Winged helix domain-containing protein</fullName>
    </recommendedName>
</protein>
<evidence type="ECO:0000313" key="3">
    <source>
        <dbReference type="Proteomes" id="UP001237780"/>
    </source>
</evidence>
<gene>
    <name evidence="2" type="ORF">QFZ34_003270</name>
</gene>
<comment type="caution">
    <text evidence="2">The sequence shown here is derived from an EMBL/GenBank/DDBJ whole genome shotgun (WGS) entry which is preliminary data.</text>
</comment>